<evidence type="ECO:0000256" key="1">
    <source>
        <dbReference type="SAM" id="MobiDB-lite"/>
    </source>
</evidence>
<feature type="region of interest" description="Disordered" evidence="1">
    <location>
        <begin position="1"/>
        <end position="92"/>
    </location>
</feature>
<protein>
    <submittedName>
        <fullName evidence="2">Uncharacterized protein</fullName>
    </submittedName>
</protein>
<keyword evidence="4" id="KW-1185">Reference proteome</keyword>
<evidence type="ECO:0000313" key="2">
    <source>
        <dbReference type="EMBL" id="AET72546.1"/>
    </source>
</evidence>
<proteinExistence type="predicted"/>
<dbReference type="EMBL" id="JF974300">
    <property type="protein sequence ID" value="AET72546.1"/>
    <property type="molecule type" value="Genomic_DNA"/>
</dbReference>
<accession>G8EYG6</accession>
<dbReference type="KEGG" id="vg:26646415"/>
<reference evidence="3 4" key="3">
    <citation type="journal article" date="2015" name="PLoS ONE">
        <title>Comparative Genomic and Phylogenomic Analyses Reveal a Conserved Core Genome Shared by Estuarine and Oceanic Cyanopodoviruses.</title>
        <authorList>
            <person name="Huang S."/>
            <person name="Zhang S."/>
            <person name="Jiao N."/>
            <person name="Chen F."/>
        </authorList>
    </citation>
    <scope>NUCLEOTIDE SEQUENCE [LARGE SCALE GENOMIC DNA]</scope>
</reference>
<dbReference type="EMBL" id="KC310805">
    <property type="protein sequence ID" value="AGK86656.1"/>
    <property type="molecule type" value="Genomic_DNA"/>
</dbReference>
<organism evidence="2 5">
    <name type="scientific">Synechococcus phage S-CBP42</name>
    <dbReference type="NCBI Taxonomy" id="461711"/>
    <lineage>
        <taxon>Viruses</taxon>
        <taxon>Duplodnaviria</taxon>
        <taxon>Heunggongvirae</taxon>
        <taxon>Uroviricota</taxon>
        <taxon>Caudoviricetes</taxon>
        <taxon>Autographivirales</taxon>
        <taxon>Aegirvirus</taxon>
        <taxon>Aegirvirus SCBP42</taxon>
    </lineage>
</organism>
<dbReference type="Proteomes" id="UP000297398">
    <property type="component" value="Segment"/>
</dbReference>
<feature type="compositionally biased region" description="Pro residues" evidence="1">
    <location>
        <begin position="1"/>
        <end position="37"/>
    </location>
</feature>
<dbReference type="RefSeq" id="YP_009220189.1">
    <property type="nucleotide sequence ID" value="NC_029031.1"/>
</dbReference>
<evidence type="ECO:0000313" key="3">
    <source>
        <dbReference type="EMBL" id="AGK86656.1"/>
    </source>
</evidence>
<sequence>MPKMPEAPPPAPAPPAPAPPPPAPMIEPEKPLPPPESVPQGNADAAKIKQRASKRQQMQQAASGANALRIPLNTGSAGGAAAKAGGGLNIPT</sequence>
<reference evidence="4" key="2">
    <citation type="submission" date="2012-12" db="EMBL/GenBank/DDBJ databases">
        <title>Genomics of marine cyanopodoviruses.</title>
        <authorList>
            <person name="Huang S."/>
            <person name="Chen F."/>
        </authorList>
    </citation>
    <scope>NUCLEOTIDE SEQUENCE [LARGE SCALE GENOMIC DNA]</scope>
</reference>
<gene>
    <name evidence="3" type="ORF">S-CBP42_0001</name>
    <name evidence="2" type="ORF">SXGG_00050</name>
</gene>
<reference evidence="2 5" key="1">
    <citation type="submission" date="2010-12" db="EMBL/GenBank/DDBJ databases">
        <title>The Genome Sequence of Synechococcus phage S-CBP42.</title>
        <authorList>
            <consortium name="The Broad Institute Genome Sequencing Platform"/>
            <person name="Henn M.R."/>
            <person name="Chen F."/>
            <person name="Wang K."/>
            <person name="Levin J."/>
            <person name="Malboeuf C."/>
            <person name="Casali M."/>
            <person name="Russ C."/>
            <person name="Lennon N."/>
            <person name="Chapman S.B."/>
            <person name="Erlich R."/>
            <person name="Young S.K."/>
            <person name="Yandava C."/>
            <person name="Zeng Q."/>
            <person name="Alvarado L."/>
            <person name="Anderson S."/>
            <person name="Berlin A."/>
            <person name="Chen Z."/>
            <person name="Freedman E."/>
            <person name="Gellesch M."/>
            <person name="Goldberg J."/>
            <person name="Green L."/>
            <person name="Griggs A."/>
            <person name="Gujja S."/>
            <person name="Heilman E.R."/>
            <person name="Heiman D."/>
            <person name="Hollinger A."/>
            <person name="Howarth C."/>
            <person name="Larson L."/>
            <person name="Mehta T."/>
            <person name="Pearson M."/>
            <person name="Roberts A."/>
            <person name="Ryan E."/>
            <person name="Saif S."/>
            <person name="Shea T."/>
            <person name="Shenoy N."/>
            <person name="Sisk P."/>
            <person name="Stolte C."/>
            <person name="Sykes S."/>
            <person name="White J."/>
            <person name="Haas B."/>
            <person name="Nusbaum C."/>
            <person name="Birren B."/>
        </authorList>
    </citation>
    <scope>NUCLEOTIDE SEQUENCE [LARGE SCALE GENOMIC DNA]</scope>
</reference>
<name>G8EYG6_9CAUD</name>
<evidence type="ECO:0000313" key="5">
    <source>
        <dbReference type="Proteomes" id="UP000297398"/>
    </source>
</evidence>
<dbReference type="GeneID" id="26646415"/>
<evidence type="ECO:0000313" key="4">
    <source>
        <dbReference type="Proteomes" id="UP000030042"/>
    </source>
</evidence>
<dbReference type="Proteomes" id="UP000030042">
    <property type="component" value="Segment"/>
</dbReference>